<name>A0A2N8I346_9BACT</name>
<dbReference type="RefSeq" id="WP_012420523.1">
    <property type="nucleotide sequence ID" value="NZ_AP021898.1"/>
</dbReference>
<accession>A0A2N8I346</accession>
<proteinExistence type="predicted"/>
<dbReference type="PROSITE" id="PS51257">
    <property type="entry name" value="PROKAR_LIPOPROTEIN"/>
    <property type="match status" value="1"/>
</dbReference>
<evidence type="ECO:0000313" key="2">
    <source>
        <dbReference type="Proteomes" id="UP000235914"/>
    </source>
</evidence>
<gene>
    <name evidence="1" type="ORF">CXU09_02150</name>
</gene>
<reference evidence="1 2" key="1">
    <citation type="journal article" date="2017" name="BMC Genomics">
        <title>Genome sequencing of 39 Akkermansia muciniphila isolates reveals its population structure, genomic and functional diverisity, and global distribution in mammalian gut microbiotas.</title>
        <authorList>
            <person name="Guo X."/>
            <person name="Li S."/>
            <person name="Zhang J."/>
            <person name="Wu F."/>
            <person name="Li X."/>
            <person name="Wu D."/>
            <person name="Zhang M."/>
            <person name="Ou Z."/>
            <person name="Jie Z."/>
            <person name="Yan Q."/>
            <person name="Li P."/>
            <person name="Yi J."/>
            <person name="Peng Y."/>
        </authorList>
    </citation>
    <scope>NUCLEOTIDE SEQUENCE [LARGE SCALE GENOMIC DNA]</scope>
    <source>
        <strain evidence="1 2">GP43</strain>
    </source>
</reference>
<dbReference type="GeneID" id="60881011"/>
<dbReference type="AlphaFoldDB" id="A0A2N8I346"/>
<evidence type="ECO:0000313" key="1">
    <source>
        <dbReference type="EMBL" id="PNC57884.1"/>
    </source>
</evidence>
<sequence length="153" mass="17593">MFNIVRFTRRTCPALALTLALTSCDSSTNEALTSFLTGNSSQEHQQLQAQLQQMKNALAQTEQEISQAESHDARVNYNLQKRLSNPGRITTPFTVKDIDVLPSKRRDFEHLCFDIEDMRKTLAQRKQEFHALQYQYNAYAAKLAEFKQTHPVD</sequence>
<protein>
    <submittedName>
        <fullName evidence="1">Uncharacterized protein</fullName>
    </submittedName>
</protein>
<dbReference type="EMBL" id="PJKN01000001">
    <property type="protein sequence ID" value="PNC57884.1"/>
    <property type="molecule type" value="Genomic_DNA"/>
</dbReference>
<organism evidence="1 2">
    <name type="scientific">Akkermansia muciniphila</name>
    <dbReference type="NCBI Taxonomy" id="239935"/>
    <lineage>
        <taxon>Bacteria</taxon>
        <taxon>Pseudomonadati</taxon>
        <taxon>Verrucomicrobiota</taxon>
        <taxon>Verrucomicrobiia</taxon>
        <taxon>Verrucomicrobiales</taxon>
        <taxon>Akkermansiaceae</taxon>
        <taxon>Akkermansia</taxon>
    </lineage>
</organism>
<dbReference type="Proteomes" id="UP000235914">
    <property type="component" value="Unassembled WGS sequence"/>
</dbReference>
<comment type="caution">
    <text evidence="1">The sequence shown here is derived from an EMBL/GenBank/DDBJ whole genome shotgun (WGS) entry which is preliminary data.</text>
</comment>